<dbReference type="InterPro" id="IPR001680">
    <property type="entry name" value="WD40_rpt"/>
</dbReference>
<keyword evidence="2" id="KW-0677">Repeat</keyword>
<dbReference type="Proteomes" id="UP000039865">
    <property type="component" value="Unassembled WGS sequence"/>
</dbReference>
<dbReference type="PANTHER" id="PTHR13720:SF33">
    <property type="entry name" value="HELP DOMAIN-CONTAINING PROTEIN"/>
    <property type="match status" value="1"/>
</dbReference>
<organism evidence="4 5">
    <name type="scientific">Stylonychia lemnae</name>
    <name type="common">Ciliate</name>
    <dbReference type="NCBI Taxonomy" id="5949"/>
    <lineage>
        <taxon>Eukaryota</taxon>
        <taxon>Sar</taxon>
        <taxon>Alveolata</taxon>
        <taxon>Ciliophora</taxon>
        <taxon>Intramacronucleata</taxon>
        <taxon>Spirotrichea</taxon>
        <taxon>Stichotrichia</taxon>
        <taxon>Sporadotrichida</taxon>
        <taxon>Oxytrichidae</taxon>
        <taxon>Stylonychinae</taxon>
        <taxon>Stylonychia</taxon>
    </lineage>
</organism>
<dbReference type="Pfam" id="PF00400">
    <property type="entry name" value="WD40"/>
    <property type="match status" value="1"/>
</dbReference>
<dbReference type="InterPro" id="IPR015943">
    <property type="entry name" value="WD40/YVTN_repeat-like_dom_sf"/>
</dbReference>
<evidence type="ECO:0000313" key="5">
    <source>
        <dbReference type="Proteomes" id="UP000039865"/>
    </source>
</evidence>
<dbReference type="AlphaFoldDB" id="A0A078AGS7"/>
<dbReference type="InterPro" id="IPR050630">
    <property type="entry name" value="WD_repeat_EMAP"/>
</dbReference>
<evidence type="ECO:0000256" key="1">
    <source>
        <dbReference type="ARBA" id="ARBA00022574"/>
    </source>
</evidence>
<dbReference type="SUPFAM" id="SSF50978">
    <property type="entry name" value="WD40 repeat-like"/>
    <property type="match status" value="1"/>
</dbReference>
<accession>A0A078AGS7</accession>
<keyword evidence="5" id="KW-1185">Reference proteome</keyword>
<dbReference type="InParanoid" id="A0A078AGS7"/>
<dbReference type="PANTHER" id="PTHR13720">
    <property type="entry name" value="WD-40 REPEAT PROTEIN"/>
    <property type="match status" value="1"/>
</dbReference>
<keyword evidence="1" id="KW-0853">WD repeat</keyword>
<evidence type="ECO:0000313" key="4">
    <source>
        <dbReference type="EMBL" id="CDW81046.1"/>
    </source>
</evidence>
<dbReference type="Gene3D" id="2.130.10.10">
    <property type="entry name" value="YVTN repeat-like/Quinoprotein amine dehydrogenase"/>
    <property type="match status" value="3"/>
</dbReference>
<dbReference type="SUPFAM" id="SSF75011">
    <property type="entry name" value="3-carboxy-cis,cis-mucoante lactonizing enzyme"/>
    <property type="match status" value="1"/>
</dbReference>
<proteinExistence type="predicted"/>
<name>A0A078AGS7_STYLE</name>
<feature type="compositionally biased region" description="Polar residues" evidence="3">
    <location>
        <begin position="832"/>
        <end position="871"/>
    </location>
</feature>
<reference evidence="4 5" key="1">
    <citation type="submission" date="2014-06" db="EMBL/GenBank/DDBJ databases">
        <authorList>
            <person name="Swart Estienne"/>
        </authorList>
    </citation>
    <scope>NUCLEOTIDE SEQUENCE [LARGE SCALE GENOMIC DNA]</scope>
    <source>
        <strain evidence="4 5">130c</strain>
    </source>
</reference>
<sequence length="1277" mass="145833">MQVMQQLSTSHGAQFKPVVQEDFYLLDLVGGASQTALHPTRPIVAYNSVHHQHEVFAIAFSPPGAGSSQSGGDFLISVDFDRNDISDPNSPSSSTIILWNWQKGQCLQEIQIPKSQNNQSYLYQPGPMQSISYLSRNIQIAFERVGGMFVVLESGQYGASDQGSGYRGTLWNLNRQQRIEMLSQMELELQNEKQAIKIWEYQNGHADLLKRIQIKQNMRQCLVAELTGYLLILGDNGKILILDQEGEFISTIKRDLTFFTTINTAHDKLLLGTDRGTICVYHLASLQFISEIPYQLGVLSNFQLNSSPYIDKQNKEEPSVFQLGPPVQQVATTLNMRFLFIKYQDQSFVIIDRTVPNPNQSILGYQYGHFQKVTGLQWMRPSLTSGSKKHKFPIYGENLSLHQQANASFVTCSQDMSIFVWKHFGDRWSFSYIDVVKGCFDQSLTYQRKLNEKSTQNLELTSIRVYPRSPLVAVGDNKGIVRIFQVTQEKALFIGSHQLVKGNEQHSLADDQIKDIYITLDELYAIISFQSGLICCYDVKNSYNLIGIIEKDAQRFCYSNQLEVRMKVLESETHSMSYFSPNRAQDEKPIYLNTSFEQDYISPASGAFSSSFRILSTTSPNFDEGKISGFDVHPSNDYLLVTSNQGRVYMFRIDTGELRGTIRTPLHAKECLIDPSGLYLIIQVPPFSPKHTSNLLGEVNDFNSNLSTHERDLERTTLLMFEVGTGRACAELKSLFEVTQLSFSPDGRYLSLGSRTGAVCVWALGEHLIQNVKQVLDLVKVQPDFWANYPIFLEDYGTYGMIQTIPSQQFPTLENRQIDRPEDYDNNIHHMSPNQINRGSGSDGFLSSQRQNPLSTLKSGSRTNIGQQIQTHQDHGLQKQSFIRPPMRQDQQIQSNIQYTQSERKYQPTNQFDQNQRQIQKDMAQQQQQNKFYRKTFMEDQQTQMTPHIRMQLARGQLRYKLAPHFQNMEIQPMFIKTSKNKESQVQLNKITIHSLRSMGNTGYQRHLPHQLLPQVQNLKQEPDISKSGGSAYKRGGQVEYIPRQDFIDRTQQNQNAPGYLQPLVAQRNVFQEENPMQQRDQPLRYEENLDAADLYNPFQNNQAQNALVNLYATGNTVPISSIQHSPLRLNASYGGQNNIGGRLQPISSDEKRQVIRDPLDIDDDISDNGPESLENQLKELDGMNKYLQNIRVPTRFANDEFLTVNGRNGEQAYTLERLRQEERLISMDPPDHIIEEISNSAGAGGSTYDLVEEMYENMDQFDQKIKSKYSTRQGMY</sequence>
<dbReference type="SMART" id="SM00320">
    <property type="entry name" value="WD40"/>
    <property type="match status" value="5"/>
</dbReference>
<evidence type="ECO:0000256" key="3">
    <source>
        <dbReference type="SAM" id="MobiDB-lite"/>
    </source>
</evidence>
<protein>
    <submittedName>
        <fullName evidence="4">Uncharacterized protein</fullName>
    </submittedName>
</protein>
<dbReference type="InterPro" id="IPR036322">
    <property type="entry name" value="WD40_repeat_dom_sf"/>
</dbReference>
<gene>
    <name evidence="4" type="primary">Contig16157.g17219</name>
    <name evidence="4" type="ORF">STYLEM_10054</name>
</gene>
<feature type="region of interest" description="Disordered" evidence="3">
    <location>
        <begin position="828"/>
        <end position="892"/>
    </location>
</feature>
<dbReference type="OrthoDB" id="287385at2759"/>
<evidence type="ECO:0000256" key="2">
    <source>
        <dbReference type="ARBA" id="ARBA00022737"/>
    </source>
</evidence>
<dbReference type="EMBL" id="CCKQ01009554">
    <property type="protein sequence ID" value="CDW81046.1"/>
    <property type="molecule type" value="Genomic_DNA"/>
</dbReference>